<evidence type="ECO:0000313" key="2">
    <source>
        <dbReference type="EMBL" id="KAJ3640489.1"/>
    </source>
</evidence>
<feature type="region of interest" description="Disordered" evidence="1">
    <location>
        <begin position="71"/>
        <end position="110"/>
    </location>
</feature>
<evidence type="ECO:0000256" key="1">
    <source>
        <dbReference type="SAM" id="MobiDB-lite"/>
    </source>
</evidence>
<gene>
    <name evidence="2" type="ORF">Zmor_003783</name>
</gene>
<proteinExistence type="predicted"/>
<organism evidence="2 3">
    <name type="scientific">Zophobas morio</name>
    <dbReference type="NCBI Taxonomy" id="2755281"/>
    <lineage>
        <taxon>Eukaryota</taxon>
        <taxon>Metazoa</taxon>
        <taxon>Ecdysozoa</taxon>
        <taxon>Arthropoda</taxon>
        <taxon>Hexapoda</taxon>
        <taxon>Insecta</taxon>
        <taxon>Pterygota</taxon>
        <taxon>Neoptera</taxon>
        <taxon>Endopterygota</taxon>
        <taxon>Coleoptera</taxon>
        <taxon>Polyphaga</taxon>
        <taxon>Cucujiformia</taxon>
        <taxon>Tenebrionidae</taxon>
        <taxon>Zophobas</taxon>
    </lineage>
</organism>
<feature type="compositionally biased region" description="Polar residues" evidence="1">
    <location>
        <begin position="1"/>
        <end position="10"/>
    </location>
</feature>
<keyword evidence="3" id="KW-1185">Reference proteome</keyword>
<reference evidence="2" key="1">
    <citation type="journal article" date="2023" name="G3 (Bethesda)">
        <title>Whole genome assemblies of Zophobas morio and Tenebrio molitor.</title>
        <authorList>
            <person name="Kaur S."/>
            <person name="Stinson S.A."/>
            <person name="diCenzo G.C."/>
        </authorList>
    </citation>
    <scope>NUCLEOTIDE SEQUENCE</scope>
    <source>
        <strain evidence="2">QUZm001</strain>
    </source>
</reference>
<protein>
    <submittedName>
        <fullName evidence="2">Uncharacterized protein</fullName>
    </submittedName>
</protein>
<feature type="region of interest" description="Disordered" evidence="1">
    <location>
        <begin position="1"/>
        <end position="23"/>
    </location>
</feature>
<comment type="caution">
    <text evidence="2">The sequence shown here is derived from an EMBL/GenBank/DDBJ whole genome shotgun (WGS) entry which is preliminary data.</text>
</comment>
<dbReference type="AlphaFoldDB" id="A0AA38HNB0"/>
<dbReference type="EMBL" id="JALNTZ010000010">
    <property type="protein sequence ID" value="KAJ3640489.1"/>
    <property type="molecule type" value="Genomic_DNA"/>
</dbReference>
<feature type="compositionally biased region" description="Basic residues" evidence="1">
    <location>
        <begin position="94"/>
        <end position="103"/>
    </location>
</feature>
<feature type="compositionally biased region" description="Polar residues" evidence="1">
    <location>
        <begin position="71"/>
        <end position="87"/>
    </location>
</feature>
<sequence>METEISNSINTKSTPTPTKPKPPPVIILHGQPNDHRAFQRLPSDNTKAGYVWRTGDPLLAIKIKRLATSPTHVTRTNSPVLSSEDLTSSGNWRSSRRNSKRKTFISCARL</sequence>
<evidence type="ECO:0000313" key="3">
    <source>
        <dbReference type="Proteomes" id="UP001168821"/>
    </source>
</evidence>
<dbReference type="Proteomes" id="UP001168821">
    <property type="component" value="Unassembled WGS sequence"/>
</dbReference>
<accession>A0AA38HNB0</accession>
<name>A0AA38HNB0_9CUCU</name>